<dbReference type="SUPFAM" id="SSF81901">
    <property type="entry name" value="HCP-like"/>
    <property type="match status" value="1"/>
</dbReference>
<dbReference type="Gene3D" id="1.25.40.10">
    <property type="entry name" value="Tetratricopeptide repeat domain"/>
    <property type="match status" value="1"/>
</dbReference>
<dbReference type="InterPro" id="IPR052748">
    <property type="entry name" value="ISR_Activator"/>
</dbReference>
<dbReference type="PANTHER" id="PTHR45011">
    <property type="entry name" value="DAP3-BINDING CELL DEATH ENHANCER 1"/>
    <property type="match status" value="1"/>
</dbReference>
<reference evidence="2 3" key="1">
    <citation type="submission" date="2015-06" db="EMBL/GenBank/DDBJ databases">
        <authorList>
            <person name="Xie B.-B."/>
            <person name="Rong J.-C."/>
            <person name="Qin Q.-L."/>
            <person name="Zhang Y.-Z."/>
        </authorList>
    </citation>
    <scope>NUCLEOTIDE SEQUENCE [LARGE SCALE GENOMIC DNA]</scope>
    <source>
        <strain evidence="2 3">JCM 20779</strain>
    </source>
</reference>
<organism evidence="2 3">
    <name type="scientific">Pseudoalteromonas piscicida</name>
    <dbReference type="NCBI Taxonomy" id="43662"/>
    <lineage>
        <taxon>Bacteria</taxon>
        <taxon>Pseudomonadati</taxon>
        <taxon>Pseudomonadota</taxon>
        <taxon>Gammaproteobacteria</taxon>
        <taxon>Alteromonadales</taxon>
        <taxon>Pseudoalteromonadaceae</taxon>
        <taxon>Pseudoalteromonas</taxon>
    </lineage>
</organism>
<protein>
    <recommendedName>
        <fullName evidence="4">Sel1 repeat family protein</fullName>
    </recommendedName>
</protein>
<dbReference type="InterPro" id="IPR006597">
    <property type="entry name" value="Sel1-like"/>
</dbReference>
<gene>
    <name evidence="2" type="ORF">PPIS_a2074</name>
</gene>
<proteinExistence type="predicted"/>
<dbReference type="InterPro" id="IPR011990">
    <property type="entry name" value="TPR-like_helical_dom_sf"/>
</dbReference>
<dbReference type="RefSeq" id="WP_010371058.1">
    <property type="nucleotide sequence ID" value="NZ_CP011924.1"/>
</dbReference>
<evidence type="ECO:0008006" key="4">
    <source>
        <dbReference type="Google" id="ProtNLM"/>
    </source>
</evidence>
<evidence type="ECO:0000313" key="3">
    <source>
        <dbReference type="Proteomes" id="UP000016521"/>
    </source>
</evidence>
<dbReference type="Proteomes" id="UP000016521">
    <property type="component" value="Chromosome I"/>
</dbReference>
<dbReference type="SMART" id="SM00671">
    <property type="entry name" value="SEL1"/>
    <property type="match status" value="6"/>
</dbReference>
<dbReference type="PANTHER" id="PTHR45011:SF1">
    <property type="entry name" value="DAP3-BINDING CELL DEATH ENHANCER 1"/>
    <property type="match status" value="1"/>
</dbReference>
<feature type="region of interest" description="Disordered" evidence="1">
    <location>
        <begin position="545"/>
        <end position="564"/>
    </location>
</feature>
<dbReference type="EMBL" id="CP011924">
    <property type="protein sequence ID" value="ATD07100.1"/>
    <property type="molecule type" value="Genomic_DNA"/>
</dbReference>
<sequence length="564" mass="63804">MLEQNPELTPEIKALIEKAQSGDADAHCKLGVIYEQGKGVAQSDEKAVKYYQLAAEQGDACGQCNLGLMYEQGKGVAQSDEKAAEYYQLAAEQGNAWGQCNLGVMYEYGQGVAQSDEKAVEYYQLAAEQGNVRGQCNLGLMYEQGKGVAQSDKKAVEYYQLAAAQGDADAQCNLGYMYDFGRGVKKSHTEANKYYLLAAKKGDNRAQLNLAYSYFFGEGVKQNYIRTKELCDQVLKDPELSFEAYELVDRAERFALSELISKLREQILDILKVEHKTSMTHYTSFDVGQAILLEKSPFRLGHINAVNDPNEGKLLWQELGYEPEEGNPVFIGCFLPDSDSLNMWRFYSKNHLNDDACGCAITFNTGRFFGYRLMKDQGNHAEQNEQRKPSFANTGQSPQESAAFYRVVYLRDNFRIQGRGATILQTHFEALKKEVDKFVGKKPTPEKLQTLAWLLGPLPYLLKDANYKDEQEHRVIVTHLDYGAKEIKSEDPDFANGKAPRLYLELHRDDHLTPIEYVTLGPKAPNKEMMAPYWRHQLASKFESQLERRKGNPLNINPSRCAYK</sequence>
<accession>A0ABM6NE22</accession>
<evidence type="ECO:0000256" key="1">
    <source>
        <dbReference type="SAM" id="MobiDB-lite"/>
    </source>
</evidence>
<dbReference type="Pfam" id="PF08238">
    <property type="entry name" value="Sel1"/>
    <property type="match status" value="6"/>
</dbReference>
<name>A0ABM6NE22_PSEO7</name>
<keyword evidence="3" id="KW-1185">Reference proteome</keyword>
<evidence type="ECO:0000313" key="2">
    <source>
        <dbReference type="EMBL" id="ATD07100.1"/>
    </source>
</evidence>